<comment type="similarity">
    <text evidence="3 8">Belongs to the type-II 3-dehydroquinase family.</text>
</comment>
<dbReference type="CDD" id="cd00466">
    <property type="entry name" value="DHQase_II"/>
    <property type="match status" value="1"/>
</dbReference>
<feature type="binding site" evidence="8 10">
    <location>
        <begin position="99"/>
        <end position="100"/>
    </location>
    <ligand>
        <name>substrate</name>
    </ligand>
</feature>
<feature type="binding site" evidence="8 10">
    <location>
        <position position="109"/>
    </location>
    <ligand>
        <name>substrate</name>
    </ligand>
</feature>
<keyword evidence="12" id="KW-0472">Membrane</keyword>
<dbReference type="GO" id="GO:0009073">
    <property type="term" value="P:aromatic amino acid family biosynthetic process"/>
    <property type="evidence" value="ECO:0007669"/>
    <property type="project" value="UniProtKB-KW"/>
</dbReference>
<protein>
    <recommendedName>
        <fullName evidence="5 8">3-dehydroquinate dehydratase</fullName>
        <shortName evidence="8">3-dehydroquinase</shortName>
        <ecNumber evidence="5 8">4.2.1.10</ecNumber>
    </recommendedName>
    <alternativeName>
        <fullName evidence="8">Type II DHQase</fullName>
    </alternativeName>
</protein>
<feature type="transmembrane region" description="Helical" evidence="12">
    <location>
        <begin position="113"/>
        <end position="133"/>
    </location>
</feature>
<dbReference type="NCBIfam" id="NF003805">
    <property type="entry name" value="PRK05395.1-2"/>
    <property type="match status" value="1"/>
</dbReference>
<feature type="active site" description="Proton acceptor" evidence="8 9">
    <location>
        <position position="22"/>
    </location>
</feature>
<dbReference type="InterPro" id="IPR001874">
    <property type="entry name" value="DHquinase_II"/>
</dbReference>
<dbReference type="PANTHER" id="PTHR21272:SF3">
    <property type="entry name" value="CATABOLIC 3-DEHYDROQUINASE"/>
    <property type="match status" value="1"/>
</dbReference>
<evidence type="ECO:0000256" key="7">
    <source>
        <dbReference type="ARBA" id="ARBA00023239"/>
    </source>
</evidence>
<dbReference type="GeneID" id="303172743"/>
<dbReference type="GO" id="GO:0003855">
    <property type="term" value="F:3-dehydroquinate dehydratase activity"/>
    <property type="evidence" value="ECO:0007669"/>
    <property type="project" value="UniProtKB-UniRule"/>
</dbReference>
<dbReference type="PIRSF" id="PIRSF001399">
    <property type="entry name" value="DHquinase_II"/>
    <property type="match status" value="1"/>
</dbReference>
<name>A0A1R4FQ39_9MICO</name>
<dbReference type="Gene3D" id="3.40.50.9100">
    <property type="entry name" value="Dehydroquinase, class II"/>
    <property type="match status" value="1"/>
</dbReference>
<evidence type="ECO:0000256" key="6">
    <source>
        <dbReference type="ARBA" id="ARBA00023141"/>
    </source>
</evidence>
<dbReference type="AlphaFoldDB" id="A0A1R4FQ39"/>
<dbReference type="GO" id="GO:0019631">
    <property type="term" value="P:quinate catabolic process"/>
    <property type="evidence" value="ECO:0007669"/>
    <property type="project" value="TreeGrafter"/>
</dbReference>
<evidence type="ECO:0000256" key="5">
    <source>
        <dbReference type="ARBA" id="ARBA00012060"/>
    </source>
</evidence>
<evidence type="ECO:0000256" key="8">
    <source>
        <dbReference type="HAMAP-Rule" id="MF_00169"/>
    </source>
</evidence>
<comment type="function">
    <text evidence="8">Catalyzes a trans-dehydration via an enolate intermediate.</text>
</comment>
<comment type="pathway">
    <text evidence="2 8">Metabolic intermediate biosynthesis; chorismate biosynthesis; chorismate from D-erythrose 4-phosphate and phosphoenolpyruvate: step 3/7.</text>
</comment>
<dbReference type="HAMAP" id="MF_00169">
    <property type="entry name" value="AroQ"/>
    <property type="match status" value="1"/>
</dbReference>
<dbReference type="PROSITE" id="PS01029">
    <property type="entry name" value="DEHYDROQUINASE_II"/>
    <property type="match status" value="1"/>
</dbReference>
<dbReference type="EC" id="4.2.1.10" evidence="5 8"/>
<feature type="site" description="Transition state stabilizer" evidence="8 11">
    <location>
        <position position="17"/>
    </location>
</feature>
<feature type="binding site" evidence="8 10">
    <location>
        <position position="70"/>
    </location>
    <ligand>
        <name>substrate</name>
    </ligand>
</feature>
<evidence type="ECO:0000256" key="1">
    <source>
        <dbReference type="ARBA" id="ARBA00001864"/>
    </source>
</evidence>
<evidence type="ECO:0000256" key="11">
    <source>
        <dbReference type="PIRSR" id="PIRSR001399-3"/>
    </source>
</evidence>
<evidence type="ECO:0000256" key="4">
    <source>
        <dbReference type="ARBA" id="ARBA00011193"/>
    </source>
</evidence>
<dbReference type="GO" id="GO:0008652">
    <property type="term" value="P:amino acid biosynthetic process"/>
    <property type="evidence" value="ECO:0007669"/>
    <property type="project" value="UniProtKB-KW"/>
</dbReference>
<evidence type="ECO:0000313" key="14">
    <source>
        <dbReference type="Proteomes" id="UP000195787"/>
    </source>
</evidence>
<dbReference type="InterPro" id="IPR036441">
    <property type="entry name" value="DHquinase_II_sf"/>
</dbReference>
<keyword evidence="12" id="KW-0812">Transmembrane</keyword>
<dbReference type="EMBL" id="FUHU01000026">
    <property type="protein sequence ID" value="SJM58038.1"/>
    <property type="molecule type" value="Genomic_DNA"/>
</dbReference>
<dbReference type="UniPathway" id="UPA00053">
    <property type="reaction ID" value="UER00086"/>
</dbReference>
<dbReference type="OrthoDB" id="9790793at2"/>
<feature type="binding site" evidence="8 10">
    <location>
        <position position="83"/>
    </location>
    <ligand>
        <name>substrate</name>
    </ligand>
</feature>
<sequence>MRILVLNGPNLGRLGSREPEIYGSATLADVQTLLNGVAGVEAEVRQTDDEAELIRWIHAAVDERTPVVLNPAAFTHYSYGLRDACAMLQGVAPLIELHLSNPHARESFRHTSVISGVATGVIAGFGIAGYRIAAELLRDSE</sequence>
<dbReference type="GO" id="GO:0009423">
    <property type="term" value="P:chorismate biosynthetic process"/>
    <property type="evidence" value="ECO:0007669"/>
    <property type="project" value="UniProtKB-UniRule"/>
</dbReference>
<evidence type="ECO:0000256" key="2">
    <source>
        <dbReference type="ARBA" id="ARBA00004902"/>
    </source>
</evidence>
<dbReference type="InterPro" id="IPR018509">
    <property type="entry name" value="DHquinase_II_CS"/>
</dbReference>
<comment type="catalytic activity">
    <reaction evidence="1 8">
        <text>3-dehydroquinate = 3-dehydroshikimate + H2O</text>
        <dbReference type="Rhea" id="RHEA:21096"/>
        <dbReference type="ChEBI" id="CHEBI:15377"/>
        <dbReference type="ChEBI" id="CHEBI:16630"/>
        <dbReference type="ChEBI" id="CHEBI:32364"/>
        <dbReference type="EC" id="4.2.1.10"/>
    </reaction>
</comment>
<accession>A0A1R4FQ39</accession>
<reference evidence="13 14" key="1">
    <citation type="submission" date="2017-02" db="EMBL/GenBank/DDBJ databases">
        <authorList>
            <person name="Peterson S.W."/>
        </authorList>
    </citation>
    <scope>NUCLEOTIDE SEQUENCE [LARGE SCALE GENOMIC DNA]</scope>
    <source>
        <strain evidence="13 14">LMG 22410</strain>
    </source>
</reference>
<feature type="active site" description="Proton donor" evidence="8 9">
    <location>
        <position position="98"/>
    </location>
</feature>
<keyword evidence="8" id="KW-0028">Amino-acid biosynthesis</keyword>
<dbReference type="PANTHER" id="PTHR21272">
    <property type="entry name" value="CATABOLIC 3-DEHYDROQUINASE"/>
    <property type="match status" value="1"/>
</dbReference>
<keyword evidence="7 8" id="KW-0456">Lyase</keyword>
<dbReference type="RefSeq" id="WP_086991614.1">
    <property type="nucleotide sequence ID" value="NZ_FUHU01000026.1"/>
</dbReference>
<keyword evidence="12" id="KW-1133">Transmembrane helix</keyword>
<evidence type="ECO:0000256" key="12">
    <source>
        <dbReference type="SAM" id="Phobius"/>
    </source>
</evidence>
<keyword evidence="14" id="KW-1185">Reference proteome</keyword>
<dbReference type="Proteomes" id="UP000195787">
    <property type="component" value="Unassembled WGS sequence"/>
</dbReference>
<evidence type="ECO:0000313" key="13">
    <source>
        <dbReference type="EMBL" id="SJM58038.1"/>
    </source>
</evidence>
<feature type="binding site" evidence="8 10">
    <location>
        <position position="76"/>
    </location>
    <ligand>
        <name>substrate</name>
    </ligand>
</feature>
<evidence type="ECO:0000256" key="10">
    <source>
        <dbReference type="PIRSR" id="PIRSR001399-2"/>
    </source>
</evidence>
<evidence type="ECO:0000256" key="3">
    <source>
        <dbReference type="ARBA" id="ARBA00011037"/>
    </source>
</evidence>
<gene>
    <name evidence="8" type="primary">aroQ</name>
    <name evidence="13" type="ORF">CZ674_05870</name>
</gene>
<evidence type="ECO:0000256" key="9">
    <source>
        <dbReference type="PIRSR" id="PIRSR001399-1"/>
    </source>
</evidence>
<dbReference type="SUPFAM" id="SSF52304">
    <property type="entry name" value="Type II 3-dehydroquinate dehydratase"/>
    <property type="match status" value="1"/>
</dbReference>
<keyword evidence="6 8" id="KW-0057">Aromatic amino acid biosynthesis</keyword>
<dbReference type="Pfam" id="PF01220">
    <property type="entry name" value="DHquinase_II"/>
    <property type="match status" value="1"/>
</dbReference>
<organism evidence="13 14">
    <name type="scientific">Agrococcus casei LMG 22410</name>
    <dbReference type="NCBI Taxonomy" id="1255656"/>
    <lineage>
        <taxon>Bacteria</taxon>
        <taxon>Bacillati</taxon>
        <taxon>Actinomycetota</taxon>
        <taxon>Actinomycetes</taxon>
        <taxon>Micrococcales</taxon>
        <taxon>Microbacteriaceae</taxon>
        <taxon>Agrococcus</taxon>
    </lineage>
</organism>
<proteinExistence type="inferred from homology"/>
<dbReference type="NCBIfam" id="NF003807">
    <property type="entry name" value="PRK05395.1-4"/>
    <property type="match status" value="1"/>
</dbReference>
<comment type="subunit">
    <text evidence="4 8">Homododecamer.</text>
</comment>